<organism evidence="2">
    <name type="scientific">Vitrella brassicaformis</name>
    <dbReference type="NCBI Taxonomy" id="1169539"/>
    <lineage>
        <taxon>Eukaryota</taxon>
        <taxon>Sar</taxon>
        <taxon>Alveolata</taxon>
        <taxon>Colpodellida</taxon>
        <taxon>Vitrellaceae</taxon>
        <taxon>Vitrella</taxon>
    </lineage>
</organism>
<accession>A0A7S1P458</accession>
<proteinExistence type="predicted"/>
<gene>
    <name evidence="2" type="ORF">VBRA1451_LOCUS10874</name>
</gene>
<sequence length="105" mass="12178">MHTTHTHRHMHADTDSQCHSKCIYLQRMCMGNTVSHCSWRANTGAADRQGKARQEWWQKYMHSSPQRAAGCQQTDRQTDRWTDGRSMHGTACRSFQGIHMHVTHA</sequence>
<name>A0A7S1P458_9ALVE</name>
<dbReference type="AlphaFoldDB" id="A0A7S1P458"/>
<reference evidence="2" key="1">
    <citation type="submission" date="2021-01" db="EMBL/GenBank/DDBJ databases">
        <authorList>
            <person name="Corre E."/>
            <person name="Pelletier E."/>
            <person name="Niang G."/>
            <person name="Scheremetjew M."/>
            <person name="Finn R."/>
            <person name="Kale V."/>
            <person name="Holt S."/>
            <person name="Cochrane G."/>
            <person name="Meng A."/>
            <person name="Brown T."/>
            <person name="Cohen L."/>
        </authorList>
    </citation>
    <scope>NUCLEOTIDE SEQUENCE</scope>
    <source>
        <strain evidence="2">CCMP3346</strain>
    </source>
</reference>
<dbReference type="EMBL" id="HBGB01018795">
    <property type="protein sequence ID" value="CAD9055809.1"/>
    <property type="molecule type" value="Transcribed_RNA"/>
</dbReference>
<evidence type="ECO:0000256" key="1">
    <source>
        <dbReference type="SAM" id="MobiDB-lite"/>
    </source>
</evidence>
<protein>
    <submittedName>
        <fullName evidence="2">Uncharacterized protein</fullName>
    </submittedName>
</protein>
<feature type="compositionally biased region" description="Basic and acidic residues" evidence="1">
    <location>
        <begin position="76"/>
        <end position="86"/>
    </location>
</feature>
<feature type="region of interest" description="Disordered" evidence="1">
    <location>
        <begin position="67"/>
        <end position="86"/>
    </location>
</feature>
<evidence type="ECO:0000313" key="2">
    <source>
        <dbReference type="EMBL" id="CAD9055809.1"/>
    </source>
</evidence>